<evidence type="ECO:0000256" key="2">
    <source>
        <dbReference type="SAM" id="SignalP"/>
    </source>
</evidence>
<keyword evidence="2" id="KW-0732">Signal</keyword>
<name>A0ABM7WQB8_9BACT</name>
<dbReference type="SUPFAM" id="SSF56935">
    <property type="entry name" value="Porins"/>
    <property type="match status" value="1"/>
</dbReference>
<proteinExistence type="predicted"/>
<feature type="compositionally biased region" description="Low complexity" evidence="1">
    <location>
        <begin position="25"/>
        <end position="39"/>
    </location>
</feature>
<reference evidence="4" key="1">
    <citation type="journal article" date="2022" name="Int. J. Syst. Evol. Microbiol.">
        <title>Anaeromyxobacter oryzae sp. nov., Anaeromyxobacter diazotrophicus sp. nov. and Anaeromyxobacter paludicola sp. nov., isolated from paddy soils.</title>
        <authorList>
            <person name="Itoh H."/>
            <person name="Xu Z."/>
            <person name="Mise K."/>
            <person name="Masuda Y."/>
            <person name="Ushijima N."/>
            <person name="Hayakawa C."/>
            <person name="Shiratori Y."/>
            <person name="Senoo K."/>
        </authorList>
    </citation>
    <scope>NUCLEOTIDE SEQUENCE [LARGE SCALE GENOMIC DNA]</scope>
    <source>
        <strain evidence="4">Red232</strain>
    </source>
</reference>
<organism evidence="3 4">
    <name type="scientific">Anaeromyxobacter oryzae</name>
    <dbReference type="NCBI Taxonomy" id="2918170"/>
    <lineage>
        <taxon>Bacteria</taxon>
        <taxon>Pseudomonadati</taxon>
        <taxon>Myxococcota</taxon>
        <taxon>Myxococcia</taxon>
        <taxon>Myxococcales</taxon>
        <taxon>Cystobacterineae</taxon>
        <taxon>Anaeromyxobacteraceae</taxon>
        <taxon>Anaeromyxobacter</taxon>
    </lineage>
</organism>
<evidence type="ECO:0000313" key="3">
    <source>
        <dbReference type="EMBL" id="BDG01659.1"/>
    </source>
</evidence>
<gene>
    <name evidence="3" type="ORF">AMOR_06550</name>
</gene>
<feature type="chain" id="PRO_5047360915" description="Porin" evidence="2">
    <location>
        <begin position="23"/>
        <end position="454"/>
    </location>
</feature>
<feature type="signal peptide" evidence="2">
    <location>
        <begin position="1"/>
        <end position="22"/>
    </location>
</feature>
<sequence>MKPVKKLVAAALAASLPLAALAQTTPAEPAKPAETAPAATPAPAPKPADDTMKVTPYGFVLVNAFFDGDTFTTRDYPGQVAGANAGGAFLMSARQSRFGVRLAGKDTAFTGADLSGVIEFDFKAGHLPTSATCPAGGGACTITTANTPSTSWYNGLMRLRLASATASWKFSGGQSFAILGGQDYGLVNPLFAESLAWVADPLFWQAGNLWRRGPQFRGTYTGAFGGLGLQLAAAIVSPADGFTPVDNGAGNRSRMPDVEGRAAVSYKASPDMNGTVGVAYSYGKRRFDTTATYTGNTRDITVDVFGVDAEINVPYLTAKGEYYTGKGMDDTYNGILSPGVQGSLGATTDTRRAINSDGYWAQGILKPLPAVWVTIGYGLGEAKDADLTSAASAAGTRRKSTQLAGGVIFNAGKWWRFGVEAIKVETTTHGNSFNGATANKDDATQVAISSQLKF</sequence>
<dbReference type="EMBL" id="AP025591">
    <property type="protein sequence ID" value="BDG01659.1"/>
    <property type="molecule type" value="Genomic_DNA"/>
</dbReference>
<keyword evidence="4" id="KW-1185">Reference proteome</keyword>
<accession>A0ABM7WQB8</accession>
<evidence type="ECO:0000256" key="1">
    <source>
        <dbReference type="SAM" id="MobiDB-lite"/>
    </source>
</evidence>
<evidence type="ECO:0008006" key="5">
    <source>
        <dbReference type="Google" id="ProtNLM"/>
    </source>
</evidence>
<dbReference type="Proteomes" id="UP001162891">
    <property type="component" value="Chromosome"/>
</dbReference>
<feature type="region of interest" description="Disordered" evidence="1">
    <location>
        <begin position="25"/>
        <end position="49"/>
    </location>
</feature>
<evidence type="ECO:0000313" key="4">
    <source>
        <dbReference type="Proteomes" id="UP001162891"/>
    </source>
</evidence>
<dbReference type="RefSeq" id="WP_248358396.1">
    <property type="nucleotide sequence ID" value="NZ_AP025591.1"/>
</dbReference>
<protein>
    <recommendedName>
        <fullName evidence="5">Porin</fullName>
    </recommendedName>
</protein>